<keyword evidence="4" id="KW-1185">Reference proteome</keyword>
<keyword evidence="2" id="KW-0472">Membrane</keyword>
<evidence type="ECO:0000256" key="2">
    <source>
        <dbReference type="SAM" id="Phobius"/>
    </source>
</evidence>
<keyword evidence="2" id="KW-0812">Transmembrane</keyword>
<feature type="transmembrane region" description="Helical" evidence="2">
    <location>
        <begin position="42"/>
        <end position="67"/>
    </location>
</feature>
<evidence type="ECO:0000256" key="1">
    <source>
        <dbReference type="SAM" id="MobiDB-lite"/>
    </source>
</evidence>
<feature type="region of interest" description="Disordered" evidence="1">
    <location>
        <begin position="140"/>
        <end position="161"/>
    </location>
</feature>
<reference evidence="3" key="1">
    <citation type="submission" date="2017-08" db="EMBL/GenBank/DDBJ databases">
        <authorList>
            <person name="Polle J.E."/>
            <person name="Barry K."/>
            <person name="Cushman J."/>
            <person name="Schmutz J."/>
            <person name="Tran D."/>
            <person name="Hathwaick L.T."/>
            <person name="Yim W.C."/>
            <person name="Jenkins J."/>
            <person name="Mckie-Krisberg Z.M."/>
            <person name="Prochnik S."/>
            <person name="Lindquist E."/>
            <person name="Dockter R.B."/>
            <person name="Adam C."/>
            <person name="Molina H."/>
            <person name="Bunkerborg J."/>
            <person name="Jin E."/>
            <person name="Buchheim M."/>
            <person name="Magnuson J."/>
        </authorList>
    </citation>
    <scope>NUCLEOTIDE SEQUENCE</scope>
    <source>
        <strain evidence="3">CCAP 19/18</strain>
    </source>
</reference>
<evidence type="ECO:0008006" key="5">
    <source>
        <dbReference type="Google" id="ProtNLM"/>
    </source>
</evidence>
<organism evidence="3 4">
    <name type="scientific">Dunaliella salina</name>
    <name type="common">Green alga</name>
    <name type="synonym">Protococcus salinus</name>
    <dbReference type="NCBI Taxonomy" id="3046"/>
    <lineage>
        <taxon>Eukaryota</taxon>
        <taxon>Viridiplantae</taxon>
        <taxon>Chlorophyta</taxon>
        <taxon>core chlorophytes</taxon>
        <taxon>Chlorophyceae</taxon>
        <taxon>CS clade</taxon>
        <taxon>Chlamydomonadales</taxon>
        <taxon>Dunaliellaceae</taxon>
        <taxon>Dunaliella</taxon>
    </lineage>
</organism>
<accession>A0ABQ7FY37</accession>
<feature type="compositionally biased region" description="Low complexity" evidence="1">
    <location>
        <begin position="145"/>
        <end position="155"/>
    </location>
</feature>
<protein>
    <recommendedName>
        <fullName evidence="5">Encoded protein</fullName>
    </recommendedName>
</protein>
<sequence length="161" mass="17006">MHGGLQGAPSAPSATRRPTTTSRRRPQEVVTVAELDDDTDKMIGGAVGSVVGFLLVIVLPVIIFFCIHKRKQGGLKSRNTKIRPLDEEPRPWSFTAHEAPASIPPPPAGVPREPYAYIPPAPQLGGGIPTATPLSMPRPVYEALSTPSTPSSASAMPLQGV</sequence>
<feature type="region of interest" description="Disordered" evidence="1">
    <location>
        <begin position="76"/>
        <end position="110"/>
    </location>
</feature>
<comment type="caution">
    <text evidence="3">The sequence shown here is derived from an EMBL/GenBank/DDBJ whole genome shotgun (WGS) entry which is preliminary data.</text>
</comment>
<evidence type="ECO:0000313" key="4">
    <source>
        <dbReference type="Proteomes" id="UP000815325"/>
    </source>
</evidence>
<feature type="compositionally biased region" description="Low complexity" evidence="1">
    <location>
        <begin position="8"/>
        <end position="21"/>
    </location>
</feature>
<feature type="region of interest" description="Disordered" evidence="1">
    <location>
        <begin position="1"/>
        <end position="28"/>
    </location>
</feature>
<dbReference type="EMBL" id="MU070560">
    <property type="protein sequence ID" value="KAF5827209.1"/>
    <property type="molecule type" value="Genomic_DNA"/>
</dbReference>
<proteinExistence type="predicted"/>
<dbReference type="Proteomes" id="UP000815325">
    <property type="component" value="Unassembled WGS sequence"/>
</dbReference>
<name>A0ABQ7FY37_DUNSA</name>
<gene>
    <name evidence="3" type="ORF">DUNSADRAFT_1134</name>
</gene>
<evidence type="ECO:0000313" key="3">
    <source>
        <dbReference type="EMBL" id="KAF5827209.1"/>
    </source>
</evidence>
<keyword evidence="2" id="KW-1133">Transmembrane helix</keyword>